<evidence type="ECO:0000256" key="4">
    <source>
        <dbReference type="ARBA" id="ARBA00022553"/>
    </source>
</evidence>
<sequence>MINDLILNLANQNILITVADGELIINAPKDVLTETLIDTIRKNKAALITYLSGNGATGKGAFDSIPSIAEQASYPLSYAQRRLWIASQWEGGSTAYNIAMAYVFDGNLSIPALEYAFNTLISRHESLRTAFKENEAGEIRQYILPVDEINFKIEKYELDAELIEAAVKEEYKRPFDLTAAPLLRATLFHESPNTWVFTYVMHHIISDGSSMNILLNELLLFYHAYINGSSHSLKPLRIHYKDYTAWQLGQDETESDQKYWLQQFEGEIPVIALMGDYARPAVKTFNGNIIHRKLKTGLAQKLLQLSQQEGATLFMGLLATVNTLLYRYTQQEDIVLGSPVAGRNHADLEDQIGFYVNTLPLRSRFKGSDSFLELLKAVKQTTLQAYDHQAYPVDQLVEDLRIPRSPSRHPLFDIVVVLQNSESGTQQGIDGLTVKRYEQGEDLTSKFDIVFNFSSVGDELKLDLEYNTDIYTGSTIAQLFTHFESLLTAITVKPGTALQQLEYLSAAERHLLTEGLNATTTGYPRYSSITSLFEAQVKETPYNTALVFEEHRFTYAELNKWSNRLSDYLRRKYAVGKGDLVGIKLERSEWIIIAVLGILKAGAAYVPIDTEYPAERVADMLSDCASNVVIDEAFLTAFRECAAALEELDVSAGTAAGDLAYVMFTSGSTGRPKGVMVEHRAVVRLVKNTEFIALNGNEVVLSTGALSFDATTFEYWSTLLNGGCLVLCPQNVLLEPTALSQLMQTEKIDTIWFTAGWLNQLVDGHIALFAGLRTLLAGGDRLSPVHIAKLRSHYPELIIINGYGPTENTTFSLTYNIKEVAANIPVGRPISNSYAYILDPHQQLLPVGVAGEICVGGDGLSRGYLNRPELTKEKFVVNPFRAGERMYLTGDLGRWLPDGNIEFLGRKDAQVKVRGHRIELGEIEAALLAHPEITDVVVIVREKPAEEKEIVAYLVGTTTFTAAGLRTFLGNSLPVYMLPAHYVQLEELPLTPNGKVDRKCLPAPEGQDLNSGVVYIAPRNDKEQALVAVFEEVLHKHPIGIHDNFFVMGGDSIKSIQIAARLKQRGYRVAIQDILRYPEVAHLSVHVQVAARVPDQGIISGPVPLGPVQASFLEHGTEDHKHHFNQSVLLESNTPIDETALRASLSALTRHHDALRMVFRHTPDGWIQENLGTEQGYHLEVHATEDRLPYYEKMQEGIDLANGPLLRAGLFHNKLLLIIHHLVVDGVSWRILLEDLSTLYDQYTKGLPFSLPQKTDSFQYWQQQLRSYNVADEAPYWSELTSLVLPAFPIEMPDGTNLMRDTVSGSFILDEKITADLQHHCYKAYRTEINDILLTGLAIAIEEVFGIKRVAVQMEGHGREDIGMDVDVSRTVGWFTSLYPVVLDMGYADPVAQLVSVKEQLHRVPNKGIGYGLLRHARHLQPAVSFNYLGDFGDNIASSDTAAHFSYSAEAHGHDFSPLLARDVLLDVSGLMAGGRLQLSVTYSNQQYHAATIAQLLDSYRLHLEALISHLSQETSVHLTPVDLTCKDLTISALAELTSRYTIEDVYPLSPLQQGLYYHWLTNPDAAAYFVQMSFRACGRVDIALLEQSYQMLVDRHAVLRTFFTENLLQVVQKNVKGNFHYDTIHGDIEAAVQDYRSSDRARGFDLHAGSQMRLGILSLGDDNYEFIWSFHHILMDGWCGSILIKEFFEVYNGLLDGIMPEMKPVQPYSEYFNWLAKKDKPATLDYWKKYLSDYESVSSIPTKSTDVAGDFTAEKERFLLAGDIRSRLRDLCADLGITESTFIQAMWGVLLARYNNTDDVVFGAVVAGRPGEVAGIEDMIGLFINTVPVRIKVDDTCTVSSLLQSVQQESIESSAHHYVQLAEVQSESELGRNLFDHILVYENYPVQEITGNEEANTSSHLTLLSSTILEQTNYNLSITVNPGDALEVSFTYNHNIFDQEQISRLAKHFYTLIGHAVNRPSQTLGELSYLTEEEYQQLTRGFNNTTVAYPENDTIAHLFSQQVKQSPAAIAVEYGTAKLSYQELDTLSNQFAHYLRDNYSIAHEDLVGILLDRSEWMVITILGIIKSGAAYVPIDPSYPEERISYMLADSNARLLINEEELARFRTVAASYNSGLPASLPSPAHLAYVIYTSGSTGKPKGVMIEHRSLSARMQYFRDTYGTGPADNIIFYRSYSFDGAIEEYLLPIVTGAKCCIAPPDFKDNIVENLYDFIEKYSITKINMPPVLLQELMLAADEEASFRLRSLKHVVSGGDKLTVKTVNDFVTRFKTTLHNAYGPTENTDDSTNWPAHFLEASIVPIGKPVSCSSVYILDNHLRLLPVGVTGEICVGGDGLSRGYLNRPELTQEKFVANPYEPGQRIYLTGDVGRWLPDGNIEFLGRKDEQVKVRGYRIELGEIESLLLGHPGINSAVVVAREHVSGEKELVAYIVGDEGLTTADVRLYLGELLPSYMLPAHYVQLEELPLNPNGKIDRKRLPAPEGQDMGTGVSYLAPRNEMERQLVAVFEEVLHKHPIGIRDNFFVLGGDSIKSIQIASRLKQRGYRVTIQDILRYPELANLGKHIQVLSRIADQGLVTGIVPLGPIQASFLEHGPHDHKHHFNQSVLLKGNPRIDESRLRKALSALVLHHDALRMVYRQTAEGWLQENLGAEQGYHLEVHKTNDPLAYYEQLQSGFDLEHGPLLRAGLFHSDDADRLLLVIHHLVVDGVSWRILLEDLSTLYAQSTQGIAFSLPQKTDSFRYWQEQLHSFDVTHEAGYWSQITSTDLPLDHANGTNHVKDAVSVSFILDERTTATLQQHCYKAYRTEINDILLTALALSIEEVFNLTRVAIQMEGHGREDIGKDVDVSRTVGWFTTLYPVVLEMGYADQLAQLIGVKEQLHRIPNKGIGYGLLHPIPHVKARVSFNYLGEFGTATLNNQFFNHAAESHGHDFSPMLERDVLLGISGLIAAGRLQLTFTYSSQQYEASTIEKLSASYRHHLEALINKLSRETTEHITPVDLTYKSLQVAGLSELTADYTIEDIYPLSPLQEGLYYHWATHPQAPAYFEQVSYRIRGKLNIQLLEQAYQRLVSRHAVLRTFFTERLGDRLLQVVQKNVKGDFHYEIINGEIEEAVRAYRSADRSRGFRLDNGSQMRLCILDLGEDTYELIWSYHHILMDGWCSSILSKEFFDLYYGQTELKPVQAYANYFRWLEKQDKQLTLNYWRNYLQGYDTLSGLPKQSLSEVYQAQKYKLKIKSEGIKELCGKYGFTENTFIQGMWGVLLSKYNNTDDVVFGTTVSGRPAEVKGIEEMIGLFINTIPVRVPVHNKTIRTLLQELQQSNIESTPHHYVQLAEVQMESALGRNLFDHIIVFENYPVEEIVERSIQEHEKLSFLSYDSFEQTNYDLLLVVVPGEEIEIQFNYNVNKYAPALMERAANQLLVLIDQALHNPNQTVRELKILDEKEQHQLINEFNQTAVEYEQGTILSLFEQQVRNTPAATALIFQGKKLTYAELNASANQFAHYLHTSLGLHAGDLAGILLDRSEWMIISILGVLKSGAAYLPIDPAYPKSRIDYMLTDSGCKVLVDNEVLTQFKSDTHNYNSEVPPAKTNSEGLAYVIYTSGSTAAPKGCAITHGSLYNYIQWATSCYFTDLPCFGLFTSLSFDLTVTSIFCPLAKGGRLFLYDQDDEISGVLQHSFSIESGINSIKLTPSHISILEQLDLSSTTMTAAIVGGEEVTPKHVSILKKINPQIRIYNEYGPTEATVGCIVKELEENTPVLIGKPIANMHIYILDRYGDLSPVGVPGELYIGGSQLARGYLNNPALTGKKFLTDPFRENERIYKTGDLAAWLPDGNIRFLGRNDDQVKIRGYRISLGEIESALLDYPGVTTAAVIASGVENAERKLIAYFVAGTNETSAAIRKYMQDKFPAYMIPSHFVQMGSIPLTVNGKIDRRRLPAPGESSNETYVAPRNEIEEKLVVVWQQLLHRDKIGVEDNFFEAGGNSIMIIKLAKQTSAILNIEVNITLLFRYPTIKDLVDYVLQEQVLVEEEEIDRDQLLDDLNKFE</sequence>
<dbReference type="GO" id="GO:0005829">
    <property type="term" value="C:cytosol"/>
    <property type="evidence" value="ECO:0007669"/>
    <property type="project" value="TreeGrafter"/>
</dbReference>
<dbReference type="PROSITE" id="PS50075">
    <property type="entry name" value="CARRIER"/>
    <property type="match status" value="3"/>
</dbReference>
<evidence type="ECO:0000256" key="2">
    <source>
        <dbReference type="ARBA" id="ARBA00006432"/>
    </source>
</evidence>
<keyword evidence="8" id="KW-1185">Reference proteome</keyword>
<dbReference type="Gene3D" id="3.40.50.12780">
    <property type="entry name" value="N-terminal domain of ligase-like"/>
    <property type="match status" value="1"/>
</dbReference>
<dbReference type="InterPro" id="IPR020845">
    <property type="entry name" value="AMP-binding_CS"/>
</dbReference>
<dbReference type="Pfam" id="PF00501">
    <property type="entry name" value="AMP-binding"/>
    <property type="match status" value="3"/>
</dbReference>
<comment type="cofactor">
    <cofactor evidence="1">
        <name>pantetheine 4'-phosphate</name>
        <dbReference type="ChEBI" id="CHEBI:47942"/>
    </cofactor>
</comment>
<dbReference type="RefSeq" id="WP_116854432.1">
    <property type="nucleotide sequence ID" value="NZ_QTJV01000006.1"/>
</dbReference>
<dbReference type="Gene3D" id="1.10.1200.10">
    <property type="entry name" value="ACP-like"/>
    <property type="match status" value="3"/>
</dbReference>
<dbReference type="Pfam" id="PF18563">
    <property type="entry name" value="TubC_N"/>
    <property type="match status" value="1"/>
</dbReference>
<dbReference type="SMART" id="SM00823">
    <property type="entry name" value="PKS_PP"/>
    <property type="match status" value="3"/>
</dbReference>
<dbReference type="InterPro" id="IPR000873">
    <property type="entry name" value="AMP-dep_synth/lig_dom"/>
</dbReference>
<evidence type="ECO:0000256" key="5">
    <source>
        <dbReference type="ARBA" id="ARBA00022737"/>
    </source>
</evidence>
<feature type="domain" description="Carrier" evidence="6">
    <location>
        <begin position="2490"/>
        <end position="2564"/>
    </location>
</feature>
<dbReference type="InterPro" id="IPR044894">
    <property type="entry name" value="TubC_N_sf"/>
</dbReference>
<dbReference type="Gene3D" id="3.40.50.980">
    <property type="match status" value="4"/>
</dbReference>
<dbReference type="CDD" id="cd05930">
    <property type="entry name" value="A_NRPS"/>
    <property type="match status" value="2"/>
</dbReference>
<dbReference type="InterPro" id="IPR045851">
    <property type="entry name" value="AMP-bd_C_sf"/>
</dbReference>
<accession>A0A3E1P006</accession>
<comment type="similarity">
    <text evidence="2">Belongs to the ATP-dependent AMP-binding enzyme family.</text>
</comment>
<dbReference type="PANTHER" id="PTHR45527">
    <property type="entry name" value="NONRIBOSOMAL PEPTIDE SYNTHETASE"/>
    <property type="match status" value="1"/>
</dbReference>
<dbReference type="InterPro" id="IPR001242">
    <property type="entry name" value="Condensation_dom"/>
</dbReference>
<keyword evidence="4" id="KW-0597">Phosphoprotein</keyword>
<dbReference type="CDD" id="cd19543">
    <property type="entry name" value="DCL_NRPS"/>
    <property type="match status" value="2"/>
</dbReference>
<dbReference type="InterPro" id="IPR025110">
    <property type="entry name" value="AMP-bd_C"/>
</dbReference>
<dbReference type="Gene3D" id="3.30.559.30">
    <property type="entry name" value="Nonribosomal peptide synthetase, condensation domain"/>
    <property type="match status" value="5"/>
</dbReference>
<proteinExistence type="inferred from homology"/>
<dbReference type="SUPFAM" id="SSF47336">
    <property type="entry name" value="ACP-like"/>
    <property type="match status" value="3"/>
</dbReference>
<comment type="caution">
    <text evidence="7">The sequence shown here is derived from an EMBL/GenBank/DDBJ whole genome shotgun (WGS) entry which is preliminary data.</text>
</comment>
<evidence type="ECO:0000313" key="8">
    <source>
        <dbReference type="Proteomes" id="UP000261174"/>
    </source>
</evidence>
<dbReference type="InterPro" id="IPR009081">
    <property type="entry name" value="PP-bd_ACP"/>
</dbReference>
<dbReference type="GO" id="GO:0043041">
    <property type="term" value="P:amino acid activation for nonribosomal peptide biosynthetic process"/>
    <property type="evidence" value="ECO:0007669"/>
    <property type="project" value="TreeGrafter"/>
</dbReference>
<reference evidence="7 8" key="1">
    <citation type="submission" date="2018-08" db="EMBL/GenBank/DDBJ databases">
        <title>Chitinophaga sp. K20C18050901, a novel bacterium isolated from forest soil.</title>
        <authorList>
            <person name="Wang C."/>
        </authorList>
    </citation>
    <scope>NUCLEOTIDE SEQUENCE [LARGE SCALE GENOMIC DNA]</scope>
    <source>
        <strain evidence="7 8">K20C18050901</strain>
    </source>
</reference>
<dbReference type="GO" id="GO:0044550">
    <property type="term" value="P:secondary metabolite biosynthetic process"/>
    <property type="evidence" value="ECO:0007669"/>
    <property type="project" value="UniProtKB-ARBA"/>
</dbReference>
<dbReference type="OrthoDB" id="5298966at2"/>
<dbReference type="CDD" id="cd19531">
    <property type="entry name" value="LCL_NRPS-like"/>
    <property type="match status" value="1"/>
</dbReference>
<dbReference type="InterPro" id="IPR036736">
    <property type="entry name" value="ACP-like_sf"/>
</dbReference>
<dbReference type="FunFam" id="3.40.50.980:FF:000001">
    <property type="entry name" value="Non-ribosomal peptide synthetase"/>
    <property type="match status" value="1"/>
</dbReference>
<keyword evidence="5" id="KW-0677">Repeat</keyword>
<evidence type="ECO:0000313" key="7">
    <source>
        <dbReference type="EMBL" id="RFM33509.1"/>
    </source>
</evidence>
<dbReference type="CDD" id="cd12117">
    <property type="entry name" value="A_NRPS_Srf_like"/>
    <property type="match status" value="1"/>
</dbReference>
<keyword evidence="3" id="KW-0596">Phosphopantetheine</keyword>
<dbReference type="PROSITE" id="PS00455">
    <property type="entry name" value="AMP_BINDING"/>
    <property type="match status" value="2"/>
</dbReference>
<dbReference type="InterPro" id="IPR041464">
    <property type="entry name" value="TubC_N"/>
</dbReference>
<dbReference type="InterPro" id="IPR010060">
    <property type="entry name" value="NRPS_synth"/>
</dbReference>
<dbReference type="PANTHER" id="PTHR45527:SF1">
    <property type="entry name" value="FATTY ACID SYNTHASE"/>
    <property type="match status" value="1"/>
</dbReference>
<dbReference type="GO" id="GO:0003824">
    <property type="term" value="F:catalytic activity"/>
    <property type="evidence" value="ECO:0007669"/>
    <property type="project" value="InterPro"/>
</dbReference>
<evidence type="ECO:0000259" key="6">
    <source>
        <dbReference type="PROSITE" id="PS50075"/>
    </source>
</evidence>
<dbReference type="NCBIfam" id="TIGR01733">
    <property type="entry name" value="AA-adenyl-dom"/>
    <property type="match status" value="3"/>
</dbReference>
<evidence type="ECO:0000256" key="1">
    <source>
        <dbReference type="ARBA" id="ARBA00001957"/>
    </source>
</evidence>
<dbReference type="Pfam" id="PF00668">
    <property type="entry name" value="Condensation"/>
    <property type="match status" value="5"/>
</dbReference>
<dbReference type="FunFam" id="1.10.1200.10:FF:000005">
    <property type="entry name" value="Nonribosomal peptide synthetase 1"/>
    <property type="match status" value="2"/>
</dbReference>
<dbReference type="EMBL" id="QTJV01000006">
    <property type="protein sequence ID" value="RFM33509.1"/>
    <property type="molecule type" value="Genomic_DNA"/>
</dbReference>
<dbReference type="FunFam" id="3.30.300.30:FF:000010">
    <property type="entry name" value="Enterobactin synthetase component F"/>
    <property type="match status" value="2"/>
</dbReference>
<dbReference type="Proteomes" id="UP000261174">
    <property type="component" value="Unassembled WGS sequence"/>
</dbReference>
<organism evidence="7 8">
    <name type="scientific">Chitinophaga silvisoli</name>
    <dbReference type="NCBI Taxonomy" id="2291814"/>
    <lineage>
        <taxon>Bacteria</taxon>
        <taxon>Pseudomonadati</taxon>
        <taxon>Bacteroidota</taxon>
        <taxon>Chitinophagia</taxon>
        <taxon>Chitinophagales</taxon>
        <taxon>Chitinophagaceae</taxon>
        <taxon>Chitinophaga</taxon>
    </lineage>
</organism>
<dbReference type="NCBIfam" id="TIGR01720">
    <property type="entry name" value="NRPS-para261"/>
    <property type="match status" value="2"/>
</dbReference>
<dbReference type="Gene3D" id="3.30.300.30">
    <property type="match status" value="3"/>
</dbReference>
<gene>
    <name evidence="7" type="ORF">DXN04_16235</name>
</gene>
<dbReference type="NCBIfam" id="NF003417">
    <property type="entry name" value="PRK04813.1"/>
    <property type="match status" value="3"/>
</dbReference>
<feature type="domain" description="Carrier" evidence="6">
    <location>
        <begin position="3941"/>
        <end position="4016"/>
    </location>
</feature>
<dbReference type="InterPro" id="IPR042099">
    <property type="entry name" value="ANL_N_sf"/>
</dbReference>
<feature type="domain" description="Carrier" evidence="6">
    <location>
        <begin position="1017"/>
        <end position="1091"/>
    </location>
</feature>
<dbReference type="InterPro" id="IPR010071">
    <property type="entry name" value="AA_adenyl_dom"/>
</dbReference>
<dbReference type="Gene3D" id="3.30.559.10">
    <property type="entry name" value="Chloramphenicol acetyltransferase-like domain"/>
    <property type="match status" value="5"/>
</dbReference>
<dbReference type="FunFam" id="3.40.50.12780:FF:000012">
    <property type="entry name" value="Non-ribosomal peptide synthetase"/>
    <property type="match status" value="1"/>
</dbReference>
<dbReference type="InterPro" id="IPR020806">
    <property type="entry name" value="PKS_PP-bd"/>
</dbReference>
<dbReference type="SUPFAM" id="SSF52777">
    <property type="entry name" value="CoA-dependent acyltransferases"/>
    <property type="match status" value="10"/>
</dbReference>
<name>A0A3E1P006_9BACT</name>
<evidence type="ECO:0000256" key="3">
    <source>
        <dbReference type="ARBA" id="ARBA00022450"/>
    </source>
</evidence>
<dbReference type="FunFam" id="2.30.38.10:FF:000001">
    <property type="entry name" value="Non-ribosomal peptide synthetase PvdI"/>
    <property type="match status" value="3"/>
</dbReference>
<dbReference type="Pfam" id="PF00550">
    <property type="entry name" value="PP-binding"/>
    <property type="match status" value="3"/>
</dbReference>
<dbReference type="InterPro" id="IPR023213">
    <property type="entry name" value="CAT-like_dom_sf"/>
</dbReference>
<dbReference type="SUPFAM" id="SSF56801">
    <property type="entry name" value="Acetyl-CoA synthetase-like"/>
    <property type="match status" value="3"/>
</dbReference>
<dbReference type="GO" id="GO:0031177">
    <property type="term" value="F:phosphopantetheine binding"/>
    <property type="evidence" value="ECO:0007669"/>
    <property type="project" value="InterPro"/>
</dbReference>
<dbReference type="CDD" id="cd19534">
    <property type="entry name" value="E_NRPS"/>
    <property type="match status" value="2"/>
</dbReference>
<protein>
    <submittedName>
        <fullName evidence="7">Amino acid adenylation domain-containing protein</fullName>
    </submittedName>
</protein>
<dbReference type="Pfam" id="PF13193">
    <property type="entry name" value="AMP-binding_C"/>
    <property type="match status" value="3"/>
</dbReference>
<dbReference type="Gene3D" id="1.10.10.1830">
    <property type="entry name" value="Non-ribosomal peptide synthase, adenylation domain"/>
    <property type="match status" value="1"/>
</dbReference>
<dbReference type="Gene3D" id="2.30.38.10">
    <property type="entry name" value="Luciferase, Domain 3"/>
    <property type="match status" value="2"/>
</dbReference>